<dbReference type="KEGG" id="mind:mvi_07130"/>
<dbReference type="AlphaFoldDB" id="A0A8H8WQ35"/>
<sequence length="145" mass="15854">MQPDAARSTRILLALGTGLVLAGFGTPEPARARSADVPAFPIRAMCRPDRTAGSGIDDPQRYRGCLADERSARAILRQRWRHFPAADRRDCVRENDIGAPSYVALLTCLQLSDDALPGQPPPLSGSKQISPKWTPVRRQKSATHQ</sequence>
<evidence type="ECO:0000313" key="2">
    <source>
        <dbReference type="EMBL" id="BCM82252.1"/>
    </source>
</evidence>
<proteinExistence type="predicted"/>
<dbReference type="RefSeq" id="WP_207181467.1">
    <property type="nucleotide sequence ID" value="NZ_AP024145.1"/>
</dbReference>
<dbReference type="Proteomes" id="UP000663508">
    <property type="component" value="Chromosome"/>
</dbReference>
<feature type="compositionally biased region" description="Basic residues" evidence="1">
    <location>
        <begin position="135"/>
        <end position="145"/>
    </location>
</feature>
<organism evidence="2 3">
    <name type="scientific">Methylobacterium indicum</name>
    <dbReference type="NCBI Taxonomy" id="1775910"/>
    <lineage>
        <taxon>Bacteria</taxon>
        <taxon>Pseudomonadati</taxon>
        <taxon>Pseudomonadota</taxon>
        <taxon>Alphaproteobacteria</taxon>
        <taxon>Hyphomicrobiales</taxon>
        <taxon>Methylobacteriaceae</taxon>
        <taxon>Methylobacterium</taxon>
    </lineage>
</organism>
<name>A0A8H8WQ35_9HYPH</name>
<gene>
    <name evidence="2" type="ORF">mvi_07130</name>
</gene>
<evidence type="ECO:0000313" key="3">
    <source>
        <dbReference type="Proteomes" id="UP000663508"/>
    </source>
</evidence>
<dbReference type="EMBL" id="AP024145">
    <property type="protein sequence ID" value="BCM82252.1"/>
    <property type="molecule type" value="Genomic_DNA"/>
</dbReference>
<feature type="region of interest" description="Disordered" evidence="1">
    <location>
        <begin position="116"/>
        <end position="145"/>
    </location>
</feature>
<protein>
    <submittedName>
        <fullName evidence="2">Uncharacterized protein</fullName>
    </submittedName>
</protein>
<evidence type="ECO:0000256" key="1">
    <source>
        <dbReference type="SAM" id="MobiDB-lite"/>
    </source>
</evidence>
<reference evidence="2" key="1">
    <citation type="submission" date="2020-11" db="EMBL/GenBank/DDBJ databases">
        <title>Complete genome sequence of a novel pathogenic Methylobacterium strain isolated from rice in Vietnam.</title>
        <authorList>
            <person name="Lai K."/>
            <person name="Okazaki S."/>
            <person name="Higashi K."/>
            <person name="Mori H."/>
            <person name="Toyoda A."/>
            <person name="Kurokawa K."/>
        </authorList>
    </citation>
    <scope>NUCLEOTIDE SEQUENCE</scope>
    <source>
        <strain evidence="2">VL1</strain>
    </source>
</reference>
<accession>A0A8H8WQ35</accession>